<organism evidence="4 5">
    <name type="scientific">Pedobacter hiemivivus</name>
    <dbReference type="NCBI Taxonomy" id="2530454"/>
    <lineage>
        <taxon>Bacteria</taxon>
        <taxon>Pseudomonadati</taxon>
        <taxon>Bacteroidota</taxon>
        <taxon>Sphingobacteriia</taxon>
        <taxon>Sphingobacteriales</taxon>
        <taxon>Sphingobacteriaceae</taxon>
        <taxon>Pedobacter</taxon>
    </lineage>
</organism>
<feature type="signal peptide" evidence="2">
    <location>
        <begin position="1"/>
        <end position="21"/>
    </location>
</feature>
<comment type="caution">
    <text evidence="4">The sequence shown here is derived from an EMBL/GenBank/DDBJ whole genome shotgun (WGS) entry which is preliminary data.</text>
</comment>
<evidence type="ECO:0000259" key="3">
    <source>
        <dbReference type="PROSITE" id="PS51352"/>
    </source>
</evidence>
<dbReference type="CDD" id="cd02966">
    <property type="entry name" value="TlpA_like_family"/>
    <property type="match status" value="1"/>
</dbReference>
<dbReference type="Pfam" id="PF00578">
    <property type="entry name" value="AhpC-TSA"/>
    <property type="match status" value="1"/>
</dbReference>
<dbReference type="PROSITE" id="PS51352">
    <property type="entry name" value="THIOREDOXIN_2"/>
    <property type="match status" value="1"/>
</dbReference>
<dbReference type="InterPro" id="IPR013766">
    <property type="entry name" value="Thioredoxin_domain"/>
</dbReference>
<dbReference type="InterPro" id="IPR017937">
    <property type="entry name" value="Thioredoxin_CS"/>
</dbReference>
<dbReference type="InterPro" id="IPR000866">
    <property type="entry name" value="AhpC/TSA"/>
</dbReference>
<dbReference type="GO" id="GO:0016491">
    <property type="term" value="F:oxidoreductase activity"/>
    <property type="evidence" value="ECO:0007669"/>
    <property type="project" value="InterPro"/>
</dbReference>
<protein>
    <submittedName>
        <fullName evidence="4">Redoxin domain-containing protein</fullName>
    </submittedName>
</protein>
<evidence type="ECO:0000313" key="4">
    <source>
        <dbReference type="EMBL" id="TCC98819.1"/>
    </source>
</evidence>
<evidence type="ECO:0000256" key="1">
    <source>
        <dbReference type="ARBA" id="ARBA00023284"/>
    </source>
</evidence>
<dbReference type="PANTHER" id="PTHR42852:SF13">
    <property type="entry name" value="PROTEIN DIPZ"/>
    <property type="match status" value="1"/>
</dbReference>
<dbReference type="SUPFAM" id="SSF52833">
    <property type="entry name" value="Thioredoxin-like"/>
    <property type="match status" value="1"/>
</dbReference>
<dbReference type="PROSITE" id="PS00194">
    <property type="entry name" value="THIOREDOXIN_1"/>
    <property type="match status" value="1"/>
</dbReference>
<dbReference type="GO" id="GO:0016209">
    <property type="term" value="F:antioxidant activity"/>
    <property type="evidence" value="ECO:0007669"/>
    <property type="project" value="InterPro"/>
</dbReference>
<dbReference type="EMBL" id="SJSM01000002">
    <property type="protein sequence ID" value="TCC98819.1"/>
    <property type="molecule type" value="Genomic_DNA"/>
</dbReference>
<name>A0A4R0NEE6_9SPHI</name>
<evidence type="ECO:0000256" key="2">
    <source>
        <dbReference type="SAM" id="SignalP"/>
    </source>
</evidence>
<keyword evidence="1" id="KW-0676">Redox-active center</keyword>
<evidence type="ECO:0000313" key="5">
    <source>
        <dbReference type="Proteomes" id="UP000291117"/>
    </source>
</evidence>
<accession>A0A4R0NEE6</accession>
<dbReference type="InterPro" id="IPR036249">
    <property type="entry name" value="Thioredoxin-like_sf"/>
</dbReference>
<feature type="domain" description="Thioredoxin" evidence="3">
    <location>
        <begin position="31"/>
        <end position="176"/>
    </location>
</feature>
<sequence>MKKTIPTIVMAVLCLSFGTYGQDKRTSPNPLKVGELIPAELLNKTLDLVDHKGKRNEIKLADANDKLIILDFWASWCGPCLESLKKLEVLHKQFKEELLIMPSTYQGADTASKSLLKNGITMSSVMGKSNEFMKQYFPHRFVPHQVWIKDGRVKGITAHYATNEANIRAAIAGEPIKIKTKEDIANYSRITPLTVYAHQKGVKVNTQLTVSPYIEGLGSNSGRYSLDSTHTVYYYNHPVISMYADALDMNFNRIILAMKNAQQYTDLNIEPENRQFNFQLLIQQDSKQNMTNQILKTLDWSFHLKGLLCKRKVDCYVIKKGEHKTQAVTTISGNKQVIKMPVFLKLLNMSQIWSADQPIFLNESGFNGDITFDKPLNNLKKNIPVLEKTLSAVGLKLEKVTRELEMYVLTDAE</sequence>
<keyword evidence="5" id="KW-1185">Reference proteome</keyword>
<dbReference type="Gene3D" id="3.40.30.10">
    <property type="entry name" value="Glutaredoxin"/>
    <property type="match status" value="1"/>
</dbReference>
<gene>
    <name evidence="4" type="ORF">EZ444_05960</name>
</gene>
<dbReference type="PANTHER" id="PTHR42852">
    <property type="entry name" value="THIOL:DISULFIDE INTERCHANGE PROTEIN DSBE"/>
    <property type="match status" value="1"/>
</dbReference>
<dbReference type="AlphaFoldDB" id="A0A4R0NEE6"/>
<keyword evidence="2" id="KW-0732">Signal</keyword>
<feature type="chain" id="PRO_5020258822" evidence="2">
    <location>
        <begin position="22"/>
        <end position="413"/>
    </location>
</feature>
<dbReference type="OrthoDB" id="793244at2"/>
<proteinExistence type="predicted"/>
<dbReference type="Proteomes" id="UP000291117">
    <property type="component" value="Unassembled WGS sequence"/>
</dbReference>
<dbReference type="InterPro" id="IPR050553">
    <property type="entry name" value="Thioredoxin_ResA/DsbE_sf"/>
</dbReference>
<reference evidence="4 5" key="1">
    <citation type="submission" date="2019-02" db="EMBL/GenBank/DDBJ databases">
        <title>Pedobacter sp. RP-3-8 sp. nov., isolated from Arctic soil.</title>
        <authorList>
            <person name="Dahal R.H."/>
        </authorList>
    </citation>
    <scope>NUCLEOTIDE SEQUENCE [LARGE SCALE GENOMIC DNA]</scope>
    <source>
        <strain evidence="4 5">RP-3-8</strain>
    </source>
</reference>
<dbReference type="RefSeq" id="WP_131607799.1">
    <property type="nucleotide sequence ID" value="NZ_SJSM01000002.1"/>
</dbReference>